<dbReference type="Proteomes" id="UP001196413">
    <property type="component" value="Unassembled WGS sequence"/>
</dbReference>
<sequence length="117" mass="13165">MGNLAYYGCIWAGVEIKALADQRRTGCRFCFPKLGGTTLISTHSMVPVIIYSRLYEVTSILRYRFAPITSEPTTEETPQPTCYEHELCQTLVKLEHCDSSLFTEDLKQQACPGFCSS</sequence>
<dbReference type="AlphaFoldDB" id="A0AAD5QMZ7"/>
<dbReference type="EMBL" id="JAHQIW010002454">
    <property type="protein sequence ID" value="KAJ1355344.1"/>
    <property type="molecule type" value="Genomic_DNA"/>
</dbReference>
<organism evidence="1 2">
    <name type="scientific">Parelaphostrongylus tenuis</name>
    <name type="common">Meningeal worm</name>
    <dbReference type="NCBI Taxonomy" id="148309"/>
    <lineage>
        <taxon>Eukaryota</taxon>
        <taxon>Metazoa</taxon>
        <taxon>Ecdysozoa</taxon>
        <taxon>Nematoda</taxon>
        <taxon>Chromadorea</taxon>
        <taxon>Rhabditida</taxon>
        <taxon>Rhabditina</taxon>
        <taxon>Rhabditomorpha</taxon>
        <taxon>Strongyloidea</taxon>
        <taxon>Metastrongylidae</taxon>
        <taxon>Parelaphostrongylus</taxon>
    </lineage>
</organism>
<evidence type="ECO:0000313" key="2">
    <source>
        <dbReference type="Proteomes" id="UP001196413"/>
    </source>
</evidence>
<protein>
    <submittedName>
        <fullName evidence="1">Uncharacterized protein</fullName>
    </submittedName>
</protein>
<name>A0AAD5QMZ7_PARTN</name>
<proteinExistence type="predicted"/>
<evidence type="ECO:0000313" key="1">
    <source>
        <dbReference type="EMBL" id="KAJ1355344.1"/>
    </source>
</evidence>
<accession>A0AAD5QMZ7</accession>
<gene>
    <name evidence="1" type="ORF">KIN20_012720</name>
</gene>
<reference evidence="1" key="1">
    <citation type="submission" date="2021-06" db="EMBL/GenBank/DDBJ databases">
        <title>Parelaphostrongylus tenuis whole genome reference sequence.</title>
        <authorList>
            <person name="Garwood T.J."/>
            <person name="Larsen P.A."/>
            <person name="Fountain-Jones N.M."/>
            <person name="Garbe J.R."/>
            <person name="Macchietto M.G."/>
            <person name="Kania S.A."/>
            <person name="Gerhold R.W."/>
            <person name="Richards J.E."/>
            <person name="Wolf T.M."/>
        </authorList>
    </citation>
    <scope>NUCLEOTIDE SEQUENCE</scope>
    <source>
        <strain evidence="1">MNPRO001-30</strain>
        <tissue evidence="1">Meninges</tissue>
    </source>
</reference>
<keyword evidence="2" id="KW-1185">Reference proteome</keyword>
<comment type="caution">
    <text evidence="1">The sequence shown here is derived from an EMBL/GenBank/DDBJ whole genome shotgun (WGS) entry which is preliminary data.</text>
</comment>